<dbReference type="RefSeq" id="XP_022134095.1">
    <property type="nucleotide sequence ID" value="XM_022278403.1"/>
</dbReference>
<protein>
    <submittedName>
        <fullName evidence="3">Uncharacterized protein LOC111006450</fullName>
    </submittedName>
</protein>
<evidence type="ECO:0000313" key="2">
    <source>
        <dbReference type="Proteomes" id="UP000504603"/>
    </source>
</evidence>
<feature type="transmembrane region" description="Helical" evidence="1">
    <location>
        <begin position="163"/>
        <end position="178"/>
    </location>
</feature>
<evidence type="ECO:0000313" key="3">
    <source>
        <dbReference type="RefSeq" id="XP_022134095.1"/>
    </source>
</evidence>
<proteinExistence type="predicted"/>
<name>A0A6J1BX40_MOMCH</name>
<accession>A0A6J1BX40</accession>
<dbReference type="GeneID" id="111006450"/>
<evidence type="ECO:0000256" key="1">
    <source>
        <dbReference type="SAM" id="Phobius"/>
    </source>
</evidence>
<sequence>MKWGKIVELFEHMDTLVYEKIIKGQDRTLISLGVCVASLAYCLETEIPPNHIFLVTLGFAALHMFGIFIFTQQWFSNFLQNWGSLVFPLVGVLKAFGNGYVMYYVMAHKEHANWRLLVFVLSYATFHFLLMINEIGGRDFGVTRGFLAAAFTLAMFIQQQKTFGVAIVLVVSTTLVFFKECHIQRMTLQCKATTEMPTSKTNVRADGGTYG</sequence>
<keyword evidence="2" id="KW-1185">Reference proteome</keyword>
<reference evidence="3" key="1">
    <citation type="submission" date="2025-08" db="UniProtKB">
        <authorList>
            <consortium name="RefSeq"/>
        </authorList>
    </citation>
    <scope>IDENTIFICATION</scope>
    <source>
        <strain evidence="3">OHB3-1</strain>
    </source>
</reference>
<keyword evidence="1" id="KW-1133">Transmembrane helix</keyword>
<feature type="transmembrane region" description="Helical" evidence="1">
    <location>
        <begin position="112"/>
        <end position="132"/>
    </location>
</feature>
<keyword evidence="1" id="KW-0472">Membrane</keyword>
<dbReference type="AlphaFoldDB" id="A0A6J1BX40"/>
<dbReference type="Proteomes" id="UP000504603">
    <property type="component" value="Unplaced"/>
</dbReference>
<feature type="transmembrane region" description="Helical" evidence="1">
    <location>
        <begin position="82"/>
        <end position="106"/>
    </location>
</feature>
<gene>
    <name evidence="3" type="primary">LOC111006450</name>
</gene>
<organism evidence="2 3">
    <name type="scientific">Momordica charantia</name>
    <name type="common">Bitter gourd</name>
    <name type="synonym">Balsam pear</name>
    <dbReference type="NCBI Taxonomy" id="3673"/>
    <lineage>
        <taxon>Eukaryota</taxon>
        <taxon>Viridiplantae</taxon>
        <taxon>Streptophyta</taxon>
        <taxon>Embryophyta</taxon>
        <taxon>Tracheophyta</taxon>
        <taxon>Spermatophyta</taxon>
        <taxon>Magnoliopsida</taxon>
        <taxon>eudicotyledons</taxon>
        <taxon>Gunneridae</taxon>
        <taxon>Pentapetalae</taxon>
        <taxon>rosids</taxon>
        <taxon>fabids</taxon>
        <taxon>Cucurbitales</taxon>
        <taxon>Cucurbitaceae</taxon>
        <taxon>Momordiceae</taxon>
        <taxon>Momordica</taxon>
    </lineage>
</organism>
<dbReference type="KEGG" id="mcha:111006450"/>
<keyword evidence="1" id="KW-0812">Transmembrane</keyword>
<feature type="transmembrane region" description="Helical" evidence="1">
    <location>
        <begin position="51"/>
        <end position="70"/>
    </location>
</feature>